<name>A0ABV5YBA3_9ACTN</name>
<sequence>MNKDVQRLREPGAWVLLGAVALQILSGLIALLFGRGRLPFTIEAFQFVTADQFFVGVATVGLVVIAVLLATRLGGPPTRQARNVALAGLIVLGVVALLTIICMLAGLGAGDVSSGVLLNSALTAKLTMFLYGLSKLAVLAVGGYYVLHTYQTSAPPAPPIPQYPQQGWGQPGVQPPYGQPGYGQQPPAYGQPPQQQYPQQGYVPAPYGTGPYGQPGQPQPGQPQPGQPGQPQPGRPPGPPMPPQAQPQPQSGPPSAPQPTVPSSQSDELEGEWTRAYGGLGGSAKAEEAEDDKPENPPSDSSPVADPYRPPE</sequence>
<organism evidence="3 4">
    <name type="scientific">Actinoallomurus acaciae</name>
    <dbReference type="NCBI Taxonomy" id="502577"/>
    <lineage>
        <taxon>Bacteria</taxon>
        <taxon>Bacillati</taxon>
        <taxon>Actinomycetota</taxon>
        <taxon>Actinomycetes</taxon>
        <taxon>Streptosporangiales</taxon>
        <taxon>Thermomonosporaceae</taxon>
        <taxon>Actinoallomurus</taxon>
    </lineage>
</organism>
<reference evidence="3 4" key="1">
    <citation type="submission" date="2024-09" db="EMBL/GenBank/DDBJ databases">
        <authorList>
            <person name="Sun Q."/>
            <person name="Mori K."/>
        </authorList>
    </citation>
    <scope>NUCLEOTIDE SEQUENCE [LARGE SCALE GENOMIC DNA]</scope>
    <source>
        <strain evidence="3 4">TBRC 0563</strain>
    </source>
</reference>
<feature type="transmembrane region" description="Helical" evidence="2">
    <location>
        <begin position="53"/>
        <end position="71"/>
    </location>
</feature>
<feature type="compositionally biased region" description="Low complexity" evidence="1">
    <location>
        <begin position="182"/>
        <end position="216"/>
    </location>
</feature>
<feature type="region of interest" description="Disordered" evidence="1">
    <location>
        <begin position="157"/>
        <end position="312"/>
    </location>
</feature>
<keyword evidence="2" id="KW-1133">Transmembrane helix</keyword>
<keyword evidence="2" id="KW-0472">Membrane</keyword>
<dbReference type="RefSeq" id="WP_378197925.1">
    <property type="nucleotide sequence ID" value="NZ_JBHLZP010000044.1"/>
</dbReference>
<keyword evidence="4" id="KW-1185">Reference proteome</keyword>
<comment type="caution">
    <text evidence="3">The sequence shown here is derived from an EMBL/GenBank/DDBJ whole genome shotgun (WGS) entry which is preliminary data.</text>
</comment>
<evidence type="ECO:0000313" key="3">
    <source>
        <dbReference type="EMBL" id="MFB9832300.1"/>
    </source>
</evidence>
<feature type="transmembrane region" description="Helical" evidence="2">
    <location>
        <begin position="12"/>
        <end position="33"/>
    </location>
</feature>
<proteinExistence type="predicted"/>
<feature type="transmembrane region" description="Helical" evidence="2">
    <location>
        <begin position="83"/>
        <end position="108"/>
    </location>
</feature>
<feature type="compositionally biased region" description="Pro residues" evidence="1">
    <location>
        <begin position="217"/>
        <end position="260"/>
    </location>
</feature>
<dbReference type="EMBL" id="JBHLZP010000044">
    <property type="protein sequence ID" value="MFB9832300.1"/>
    <property type="molecule type" value="Genomic_DNA"/>
</dbReference>
<evidence type="ECO:0000256" key="1">
    <source>
        <dbReference type="SAM" id="MobiDB-lite"/>
    </source>
</evidence>
<keyword evidence="2" id="KW-0812">Transmembrane</keyword>
<accession>A0ABV5YBA3</accession>
<evidence type="ECO:0000256" key="2">
    <source>
        <dbReference type="SAM" id="Phobius"/>
    </source>
</evidence>
<gene>
    <name evidence="3" type="ORF">ACFFNX_08890</name>
</gene>
<protein>
    <submittedName>
        <fullName evidence="3">Uncharacterized protein</fullName>
    </submittedName>
</protein>
<evidence type="ECO:0000313" key="4">
    <source>
        <dbReference type="Proteomes" id="UP001589627"/>
    </source>
</evidence>
<feature type="compositionally biased region" description="Low complexity" evidence="1">
    <location>
        <begin position="163"/>
        <end position="172"/>
    </location>
</feature>
<dbReference type="Proteomes" id="UP001589627">
    <property type="component" value="Unassembled WGS sequence"/>
</dbReference>
<feature type="transmembrane region" description="Helical" evidence="2">
    <location>
        <begin position="128"/>
        <end position="147"/>
    </location>
</feature>